<dbReference type="STRING" id="37653.A0A0L8GCB6"/>
<dbReference type="OrthoDB" id="6147719at2759"/>
<organism evidence="1">
    <name type="scientific">Octopus bimaculoides</name>
    <name type="common">California two-spotted octopus</name>
    <dbReference type="NCBI Taxonomy" id="37653"/>
    <lineage>
        <taxon>Eukaryota</taxon>
        <taxon>Metazoa</taxon>
        <taxon>Spiralia</taxon>
        <taxon>Lophotrochozoa</taxon>
        <taxon>Mollusca</taxon>
        <taxon>Cephalopoda</taxon>
        <taxon>Coleoidea</taxon>
        <taxon>Octopodiformes</taxon>
        <taxon>Octopoda</taxon>
        <taxon>Incirrata</taxon>
        <taxon>Octopodidae</taxon>
        <taxon>Octopus</taxon>
    </lineage>
</organism>
<proteinExistence type="predicted"/>
<dbReference type="SUPFAM" id="SSF50630">
    <property type="entry name" value="Acid proteases"/>
    <property type="match status" value="1"/>
</dbReference>
<dbReference type="InterPro" id="IPR021109">
    <property type="entry name" value="Peptidase_aspartic_dom_sf"/>
</dbReference>
<dbReference type="AlphaFoldDB" id="A0A0L8GCB6"/>
<feature type="non-terminal residue" evidence="1">
    <location>
        <position position="1"/>
    </location>
</feature>
<evidence type="ECO:0000313" key="1">
    <source>
        <dbReference type="EMBL" id="KOF74588.1"/>
    </source>
</evidence>
<dbReference type="EMBL" id="KQ422598">
    <property type="protein sequence ID" value="KOF74588.1"/>
    <property type="molecule type" value="Genomic_DNA"/>
</dbReference>
<gene>
    <name evidence="1" type="ORF">OCBIM_22035906mg</name>
</gene>
<protein>
    <recommendedName>
        <fullName evidence="2">Peptidase A2 domain-containing protein</fullName>
    </recommendedName>
</protein>
<evidence type="ECO:0008006" key="2">
    <source>
        <dbReference type="Google" id="ProtNLM"/>
    </source>
</evidence>
<name>A0A0L8GCB6_OCTBM</name>
<sequence>LNTTKSVDYLLKRRVFFMFDSNSKQNFLSDTGAVYSIWASKLLSEKPKPAHLTLQPVIQFDIKTFGEIGLTLNLHLRREFIWIFIVADLPRPILGADFLLYYNLLVDVRKQRLLDSVTSLDVKCMKCKKVTVSLLYCMACSEF</sequence>
<accession>A0A0L8GCB6</accession>
<reference evidence="1" key="1">
    <citation type="submission" date="2015-07" db="EMBL/GenBank/DDBJ databases">
        <title>MeaNS - Measles Nucleotide Surveillance Program.</title>
        <authorList>
            <person name="Tran T."/>
            <person name="Druce J."/>
        </authorList>
    </citation>
    <scope>NUCLEOTIDE SEQUENCE</scope>
    <source>
        <strain evidence="1">UCB-OBI-ISO-001</strain>
        <tissue evidence="1">Gonad</tissue>
    </source>
</reference>